<feature type="compositionally biased region" description="Polar residues" evidence="6">
    <location>
        <begin position="1072"/>
        <end position="1089"/>
    </location>
</feature>
<dbReference type="SUPFAM" id="SSF47473">
    <property type="entry name" value="EF-hand"/>
    <property type="match status" value="1"/>
</dbReference>
<feature type="domain" description="EF-hand" evidence="7">
    <location>
        <begin position="17"/>
        <end position="52"/>
    </location>
</feature>
<evidence type="ECO:0000256" key="5">
    <source>
        <dbReference type="SAM" id="Coils"/>
    </source>
</evidence>
<dbReference type="GO" id="GO:0034454">
    <property type="term" value="P:microtubule anchoring at centrosome"/>
    <property type="evidence" value="ECO:0007669"/>
    <property type="project" value="TreeGrafter"/>
</dbReference>
<evidence type="ECO:0000256" key="2">
    <source>
        <dbReference type="ARBA" id="ARBA00022490"/>
    </source>
</evidence>
<feature type="coiled-coil region" evidence="5">
    <location>
        <begin position="809"/>
        <end position="850"/>
    </location>
</feature>
<gene>
    <name evidence="8" type="ORF">RI129_006015</name>
</gene>
<name>A0AAN7VAG7_9COLE</name>
<dbReference type="Proteomes" id="UP001329430">
    <property type="component" value="Chromosome 4"/>
</dbReference>
<evidence type="ECO:0000313" key="8">
    <source>
        <dbReference type="EMBL" id="KAK5644715.1"/>
    </source>
</evidence>
<feature type="coiled-coil region" evidence="5">
    <location>
        <begin position="397"/>
        <end position="585"/>
    </location>
</feature>
<organism evidence="8 9">
    <name type="scientific">Pyrocoelia pectoralis</name>
    <dbReference type="NCBI Taxonomy" id="417401"/>
    <lineage>
        <taxon>Eukaryota</taxon>
        <taxon>Metazoa</taxon>
        <taxon>Ecdysozoa</taxon>
        <taxon>Arthropoda</taxon>
        <taxon>Hexapoda</taxon>
        <taxon>Insecta</taxon>
        <taxon>Pterygota</taxon>
        <taxon>Neoptera</taxon>
        <taxon>Endopterygota</taxon>
        <taxon>Coleoptera</taxon>
        <taxon>Polyphaga</taxon>
        <taxon>Elateriformia</taxon>
        <taxon>Elateroidea</taxon>
        <taxon>Lampyridae</taxon>
        <taxon>Lampyrinae</taxon>
        <taxon>Pyrocoelia</taxon>
    </lineage>
</organism>
<dbReference type="EMBL" id="JAVRBK010000004">
    <property type="protein sequence ID" value="KAK5644715.1"/>
    <property type="molecule type" value="Genomic_DNA"/>
</dbReference>
<dbReference type="InterPro" id="IPR011992">
    <property type="entry name" value="EF-hand-dom_pair"/>
</dbReference>
<proteinExistence type="predicted"/>
<protein>
    <recommendedName>
        <fullName evidence="7">EF-hand domain-containing protein</fullName>
    </recommendedName>
</protein>
<dbReference type="GO" id="GO:0005813">
    <property type="term" value="C:centrosome"/>
    <property type="evidence" value="ECO:0007669"/>
    <property type="project" value="UniProtKB-SubCell"/>
</dbReference>
<keyword evidence="9" id="KW-1185">Reference proteome</keyword>
<dbReference type="InterPro" id="IPR002048">
    <property type="entry name" value="EF_hand_dom"/>
</dbReference>
<evidence type="ECO:0000313" key="9">
    <source>
        <dbReference type="Proteomes" id="UP001329430"/>
    </source>
</evidence>
<keyword evidence="4" id="KW-0206">Cytoskeleton</keyword>
<accession>A0AAN7VAG7</accession>
<keyword evidence="5" id="KW-0175">Coiled coil</keyword>
<dbReference type="AlphaFoldDB" id="A0AAN7VAG7"/>
<sequence>MCTTGHGREMEYPSLDPYEQQLFKVFDSYDFDNKGSLDKEGLTQLCCTLQLEEQGNELVQHLLHDPKSSRVTFTEFKEALLTLLGNVQNRTQTDDKGSPDREVSPKYVYGTKKYGRRSRPKNDDQVMLEGLNENTNYTNKITYNTSVQRSNSQSDVLYSKKRKTNTKLKRCTSFPGSHDLDFHKMSGDVFVTNGFNNDQEFLCTEEMLRQAWEKLGVGDDGYLNQTELVLVCDAIGLHRLAKGVIRHLSDKLRLDVDHKISFQELLEALQQDDTWSEVLNPTSPTVVDDTLNLSTNCLSESHFPGSDIKIIQHITLGPDGTGFINSDVVLELWENVGISSPKLLLQELGFGCSQIKVAELASALEKEIKSINETKGGFTNPHIVLLQAVLSLYRSEIRCLKNILEQMCAERDKLKHDVCEANNRATMLAQEVDDNHARMEQNTQQQVKLLEQKHADVLKELTVQFAGEKEQMSHQNQNLEQKILCLESEEAQLRNDLQLAQEYSVSIDKENQILNNQISELQQVKNTLNEQISILESDKHNYEYENQQARIEPLLQQLSSLQIENSQLRDKNDEMLSEIESLNNQICVLKNKSSSLSNFSNLEESMEENVSIVCEGVGLGSKRRSDDSPSKDLNVLGLGDGSPRLGKVRKCHKTKSENLEVPITSSESGFDTELDALDSSLSLSVNDSEEISKLQIKIMRLEDILKQHGIPISSNVNCTSEDSTVSELKVKQLTKRCTELQDLIISVQRDLSKMLAQNPGSCTCDCTTFSKILNNRLTAVIFEKDNYIEYINDLVKTKNTKRTEVSNTDNNLQDQIQKYVKENEELVNKCSELENCIEDLRNEYERCEDYWSSKLDDERLMFEQEQNQSSEKLTELIGKMAEYEAQFSIQDETDYRLPPIEEKYSLEKQFTDLEQEFEEYKEHAEFQIAEKANEIADLKEKLTELNPKNLKEVGVQVSCSEFQKGNSLEDKLNNLSNCVIESTNIFSAETMPFGWSSAKPESGPNSIDTSESHNHVIQREYVNPTFVWNKSRQANSPTSTTTENLESNNTVNHEINSSWRHSPQTFSIVSLPSTSAESASTVTDNNSIPSRPKRTRKHNKNCKVQRLTNKDDSKNITFHNNNVPNSSVRWKPNNTEEMVTLPIAVLHNFNCRLHHLEQRKRQLQIMLRQQHYHAEQMLQSCWQQYRGEKAELQYLLKTNQEKLEHQMRVCNDQLERLTKTDILVKDLYVENSYLVANVQRLEKQCHMLTQYNSASSSV</sequence>
<comment type="caution">
    <text evidence="8">The sequence shown here is derived from an EMBL/GenBank/DDBJ whole genome shotgun (WGS) entry which is preliminary data.</text>
</comment>
<dbReference type="Gene3D" id="1.10.238.10">
    <property type="entry name" value="EF-hand"/>
    <property type="match status" value="2"/>
</dbReference>
<feature type="domain" description="EF-hand" evidence="7">
    <location>
        <begin position="203"/>
        <end position="238"/>
    </location>
</feature>
<keyword evidence="2" id="KW-0963">Cytoplasm</keyword>
<dbReference type="PANTHER" id="PTHR18905:SF13">
    <property type="entry name" value="NON-CENTROSOMAL MICROTUBULE ARRAY"/>
    <property type="match status" value="1"/>
</dbReference>
<evidence type="ECO:0000256" key="1">
    <source>
        <dbReference type="ARBA" id="ARBA00004300"/>
    </source>
</evidence>
<evidence type="ECO:0000256" key="3">
    <source>
        <dbReference type="ARBA" id="ARBA00022553"/>
    </source>
</evidence>
<feature type="compositionally biased region" description="Basic residues" evidence="6">
    <location>
        <begin position="1091"/>
        <end position="1100"/>
    </location>
</feature>
<reference evidence="8 9" key="1">
    <citation type="journal article" date="2024" name="Insects">
        <title>An Improved Chromosome-Level Genome Assembly of the Firefly Pyrocoelia pectoralis.</title>
        <authorList>
            <person name="Fu X."/>
            <person name="Meyer-Rochow V.B."/>
            <person name="Ballantyne L."/>
            <person name="Zhu X."/>
        </authorList>
    </citation>
    <scope>NUCLEOTIDE SEQUENCE [LARGE SCALE GENOMIC DNA]</scope>
    <source>
        <strain evidence="8">XCY_ONT2</strain>
    </source>
</reference>
<feature type="coiled-coil region" evidence="5">
    <location>
        <begin position="903"/>
        <end position="941"/>
    </location>
</feature>
<feature type="region of interest" description="Disordered" evidence="6">
    <location>
        <begin position="1072"/>
        <end position="1100"/>
    </location>
</feature>
<dbReference type="PROSITE" id="PS50222">
    <property type="entry name" value="EF_HAND_2"/>
    <property type="match status" value="2"/>
</dbReference>
<comment type="subcellular location">
    <subcellularLocation>
        <location evidence="1">Cytoplasm</location>
        <location evidence="1">Cytoskeleton</location>
        <location evidence="1">Microtubule organizing center</location>
        <location evidence="1">Centrosome</location>
    </subcellularLocation>
</comment>
<keyword evidence="3" id="KW-0597">Phosphoprotein</keyword>
<dbReference type="GO" id="GO:0005509">
    <property type="term" value="F:calcium ion binding"/>
    <property type="evidence" value="ECO:0007669"/>
    <property type="project" value="InterPro"/>
</dbReference>
<evidence type="ECO:0000256" key="6">
    <source>
        <dbReference type="SAM" id="MobiDB-lite"/>
    </source>
</evidence>
<evidence type="ECO:0000256" key="4">
    <source>
        <dbReference type="ARBA" id="ARBA00023212"/>
    </source>
</evidence>
<evidence type="ECO:0000259" key="7">
    <source>
        <dbReference type="PROSITE" id="PS50222"/>
    </source>
</evidence>
<dbReference type="PANTHER" id="PTHR18905">
    <property type="entry name" value="NINEIN"/>
    <property type="match status" value="1"/>
</dbReference>